<reference evidence="2 3" key="1">
    <citation type="submission" date="2021-05" db="EMBL/GenBank/DDBJ databases">
        <title>Croceibacterium sp. LX-88 genome sequence.</title>
        <authorList>
            <person name="Luo X."/>
        </authorList>
    </citation>
    <scope>NUCLEOTIDE SEQUENCE [LARGE SCALE GENOMIC DNA]</scope>
    <source>
        <strain evidence="2 3">LX-88</strain>
    </source>
</reference>
<keyword evidence="3" id="KW-1185">Reference proteome</keyword>
<evidence type="ECO:0000256" key="1">
    <source>
        <dbReference type="SAM" id="SignalP"/>
    </source>
</evidence>
<feature type="signal peptide" evidence="1">
    <location>
        <begin position="1"/>
        <end position="25"/>
    </location>
</feature>
<evidence type="ECO:0000313" key="3">
    <source>
        <dbReference type="Proteomes" id="UP000811255"/>
    </source>
</evidence>
<comment type="caution">
    <text evidence="2">The sequence shown here is derived from an EMBL/GenBank/DDBJ whole genome shotgun (WGS) entry which is preliminary data.</text>
</comment>
<dbReference type="Pfam" id="PF04338">
    <property type="entry name" value="DUF481"/>
    <property type="match status" value="1"/>
</dbReference>
<name>A0ABS5W248_9SPHN</name>
<proteinExistence type="predicted"/>
<gene>
    <name evidence="2" type="ORF">KK137_05675</name>
</gene>
<protein>
    <submittedName>
        <fullName evidence="2">DUF481 domain-containing protein</fullName>
    </submittedName>
</protein>
<keyword evidence="1" id="KW-0732">Signal</keyword>
<dbReference type="Proteomes" id="UP000811255">
    <property type="component" value="Unassembled WGS sequence"/>
</dbReference>
<dbReference type="InterPro" id="IPR007433">
    <property type="entry name" value="DUF481"/>
</dbReference>
<dbReference type="RefSeq" id="WP_214535197.1">
    <property type="nucleotide sequence ID" value="NZ_JAHFVK010000001.1"/>
</dbReference>
<accession>A0ABS5W248</accession>
<feature type="chain" id="PRO_5047448348" evidence="1">
    <location>
        <begin position="26"/>
        <end position="309"/>
    </location>
</feature>
<organism evidence="2 3">
    <name type="scientific">Croceibacterium selenioxidans</name>
    <dbReference type="NCBI Taxonomy" id="2838833"/>
    <lineage>
        <taxon>Bacteria</taxon>
        <taxon>Pseudomonadati</taxon>
        <taxon>Pseudomonadota</taxon>
        <taxon>Alphaproteobacteria</taxon>
        <taxon>Sphingomonadales</taxon>
        <taxon>Erythrobacteraceae</taxon>
        <taxon>Croceibacterium</taxon>
    </lineage>
</organism>
<evidence type="ECO:0000313" key="2">
    <source>
        <dbReference type="EMBL" id="MBT2133818.1"/>
    </source>
</evidence>
<dbReference type="EMBL" id="JAHFVK010000001">
    <property type="protein sequence ID" value="MBT2133818.1"/>
    <property type="molecule type" value="Genomic_DNA"/>
</dbReference>
<sequence>MGCRGTLFHATLAAVLLAAGGTARAEIPEAVVKVIAAAEATGDPAKTKTVYDMVRAAYPDLKDELDLMEQQGKARVASAAEAKKVQARQETSESGFFTHWDGRGEIGAKHSTGNSDEIGLTASLLLRRTGVIWRHKLTARAEFESTDGDTTTENYFLAYQPSYEIGDDLFIYALAQYERDPIQSFSARYSVSGGLGYRPFERPDLRVEVKAGPAWREIHYIPEGGNSHFAIHVAADFEWRIATNLKFTETTGAYIQAGNQTFYSHTGLESGVGKGLKARLSYSFEYDTALPNNVKDVDTLSRFTLLYDF</sequence>